<dbReference type="EMBL" id="UINC01015235">
    <property type="protein sequence ID" value="SVA64313.1"/>
    <property type="molecule type" value="Genomic_DNA"/>
</dbReference>
<proteinExistence type="inferred from homology"/>
<dbReference type="GO" id="GO:0042594">
    <property type="term" value="P:response to starvation"/>
    <property type="evidence" value="ECO:0007669"/>
    <property type="project" value="TreeGrafter"/>
</dbReference>
<dbReference type="SUPFAM" id="SSF55021">
    <property type="entry name" value="ACT-like"/>
    <property type="match status" value="1"/>
</dbReference>
<dbReference type="SUPFAM" id="SSF81301">
    <property type="entry name" value="Nucleotidyltransferase"/>
    <property type="match status" value="1"/>
</dbReference>
<dbReference type="InterPro" id="IPR007685">
    <property type="entry name" value="RelA_SpoT"/>
</dbReference>
<dbReference type="SUPFAM" id="SSF109604">
    <property type="entry name" value="HD-domain/PDEase-like"/>
    <property type="match status" value="1"/>
</dbReference>
<organism evidence="5">
    <name type="scientific">marine metagenome</name>
    <dbReference type="NCBI Taxonomy" id="408172"/>
    <lineage>
        <taxon>unclassified sequences</taxon>
        <taxon>metagenomes</taxon>
        <taxon>ecological metagenomes</taxon>
    </lineage>
</organism>
<sequence>MSSNLIDDLIKNVKVYQDQKEITYIHKAIEFSKKAHKEQFRKSGDPYYYHPIEVAKLLSEIKLDNSSIICGLLHDTVEDTSATIEEIKKYFNIEIASLVDGLTKINEFSLKINNLKFGENYRKLLLATTQDLRVILIKLADRLHNMRTLDYIKDDSKKLKIALETQEIYAPLAQRLGMRDWQEQLEDLAFKKINPEARSSIIDRLEYLNTKDENIIEDIRYELKKLFIDEDVKCTINGRIKSPFSIWCKIKNKDISFEELSDIMAFRVITNSTRECYKALGIIHRKFSYIQGRFKDFISSPKSNGYRSLHTSVIGPKNKRIAIQFRSNVMDQIAEYGAAAHWKYKDPKIIKESDAKEYKWMHDLLDLMDNSLSQDELIENSKIKLFQNNIYVFSPKGKVMELPKKATPVDFAYSIHSEVGDKCVAAKINGKLQPLKTQLNNGDQVEILTSEYSQPSPLWERFAVTSKVKSQLRRFMRSKKIEEHIVFGKEILLNQFKKENIEFTENAVENILNEFNCKKIDQLYELIGSGSITSSAVLKKIFPELKFTYKKTNKLNNNQPIKLKGLTMGMSYHLAGCCSPIEGDKIVGIVTAGLGVSIHTVDCNTLDSYSDSPERWLDISWESDNENEGLHTSRIKIVLTNKAGSLGKVTTAIAKNNGNISNIHFTSRKIDFFEIIIDIEVRDNNHLNNIMAALRLLSEISSLERVKG</sequence>
<dbReference type="NCBIfam" id="TIGR00691">
    <property type="entry name" value="spoT_relA"/>
    <property type="match status" value="1"/>
</dbReference>
<dbReference type="GO" id="GO:0008728">
    <property type="term" value="F:GTP diphosphokinase activity"/>
    <property type="evidence" value="ECO:0007669"/>
    <property type="project" value="TreeGrafter"/>
</dbReference>
<protein>
    <recommendedName>
        <fullName evidence="6">GTP pyrophosphokinase rsh</fullName>
    </recommendedName>
</protein>
<evidence type="ECO:0000259" key="2">
    <source>
        <dbReference type="PROSITE" id="PS51671"/>
    </source>
</evidence>
<dbReference type="InterPro" id="IPR004095">
    <property type="entry name" value="TGS"/>
</dbReference>
<dbReference type="Pfam" id="PF02824">
    <property type="entry name" value="TGS"/>
    <property type="match status" value="1"/>
</dbReference>
<dbReference type="InterPro" id="IPR045865">
    <property type="entry name" value="ACT-like_dom_sf"/>
</dbReference>
<name>A0A381XJ44_9ZZZZ</name>
<dbReference type="PROSITE" id="PS51831">
    <property type="entry name" value="HD"/>
    <property type="match status" value="1"/>
</dbReference>
<dbReference type="Gene3D" id="3.30.70.260">
    <property type="match status" value="1"/>
</dbReference>
<feature type="domain" description="ACT" evidence="2">
    <location>
        <begin position="634"/>
        <end position="708"/>
    </location>
</feature>
<dbReference type="FunFam" id="3.10.20.30:FF:000002">
    <property type="entry name" value="GTP pyrophosphokinase (RelA/SpoT)"/>
    <property type="match status" value="1"/>
</dbReference>
<dbReference type="SMART" id="SM00471">
    <property type="entry name" value="HDc"/>
    <property type="match status" value="1"/>
</dbReference>
<dbReference type="InterPro" id="IPR012676">
    <property type="entry name" value="TGS-like"/>
</dbReference>
<dbReference type="InterPro" id="IPR043519">
    <property type="entry name" value="NT_sf"/>
</dbReference>
<evidence type="ECO:0000256" key="1">
    <source>
        <dbReference type="ARBA" id="ARBA00007476"/>
    </source>
</evidence>
<dbReference type="InterPro" id="IPR006674">
    <property type="entry name" value="HD_domain"/>
</dbReference>
<dbReference type="InterPro" id="IPR003607">
    <property type="entry name" value="HD/PDEase_dom"/>
</dbReference>
<dbReference type="InterPro" id="IPR045600">
    <property type="entry name" value="RelA/SpoT_AH_RIS"/>
</dbReference>
<dbReference type="AlphaFoldDB" id="A0A381XJ44"/>
<evidence type="ECO:0008006" key="6">
    <source>
        <dbReference type="Google" id="ProtNLM"/>
    </source>
</evidence>
<evidence type="ECO:0000313" key="5">
    <source>
        <dbReference type="EMBL" id="SVA64313.1"/>
    </source>
</evidence>
<dbReference type="GO" id="GO:0008893">
    <property type="term" value="F:guanosine-3',5'-bis(diphosphate) 3'-diphosphatase activity"/>
    <property type="evidence" value="ECO:0007669"/>
    <property type="project" value="TreeGrafter"/>
</dbReference>
<dbReference type="FunFam" id="1.10.3210.10:FF:000001">
    <property type="entry name" value="GTP pyrophosphokinase RelA"/>
    <property type="match status" value="1"/>
</dbReference>
<dbReference type="InterPro" id="IPR004811">
    <property type="entry name" value="RelA/Spo_fam"/>
</dbReference>
<dbReference type="CDD" id="cd00077">
    <property type="entry name" value="HDc"/>
    <property type="match status" value="1"/>
</dbReference>
<dbReference type="Pfam" id="PF13291">
    <property type="entry name" value="ACT_4"/>
    <property type="match status" value="1"/>
</dbReference>
<dbReference type="GO" id="GO:0005886">
    <property type="term" value="C:plasma membrane"/>
    <property type="evidence" value="ECO:0007669"/>
    <property type="project" value="TreeGrafter"/>
</dbReference>
<dbReference type="InterPro" id="IPR002912">
    <property type="entry name" value="ACT_dom"/>
</dbReference>
<dbReference type="Gene3D" id="3.30.460.10">
    <property type="entry name" value="Beta Polymerase, domain 2"/>
    <property type="match status" value="1"/>
</dbReference>
<dbReference type="Gene3D" id="1.10.3210.10">
    <property type="entry name" value="Hypothetical protein af1432"/>
    <property type="match status" value="1"/>
</dbReference>
<accession>A0A381XJ44</accession>
<dbReference type="PROSITE" id="PS51671">
    <property type="entry name" value="ACT"/>
    <property type="match status" value="1"/>
</dbReference>
<evidence type="ECO:0000259" key="3">
    <source>
        <dbReference type="PROSITE" id="PS51831"/>
    </source>
</evidence>
<gene>
    <name evidence="5" type="ORF">METZ01_LOCUS117167</name>
</gene>
<dbReference type="GO" id="GO:0015969">
    <property type="term" value="P:guanosine tetraphosphate metabolic process"/>
    <property type="evidence" value="ECO:0007669"/>
    <property type="project" value="InterPro"/>
</dbReference>
<dbReference type="Pfam" id="PF13328">
    <property type="entry name" value="HD_4"/>
    <property type="match status" value="1"/>
</dbReference>
<feature type="domain" description="HD" evidence="3">
    <location>
        <begin position="47"/>
        <end position="146"/>
    </location>
</feature>
<dbReference type="SUPFAM" id="SSF81271">
    <property type="entry name" value="TGS-like"/>
    <property type="match status" value="1"/>
</dbReference>
<comment type="similarity">
    <text evidence="1">Belongs to the RelA/SpoT family.</text>
</comment>
<dbReference type="PANTHER" id="PTHR21262">
    <property type="entry name" value="GUANOSINE-3',5'-BIS DIPHOSPHATE 3'-PYROPHOSPHOHYDROLASE"/>
    <property type="match status" value="1"/>
</dbReference>
<dbReference type="InterPro" id="IPR012675">
    <property type="entry name" value="Beta-grasp_dom_sf"/>
</dbReference>
<dbReference type="Pfam" id="PF04607">
    <property type="entry name" value="RelA_SpoT"/>
    <property type="match status" value="1"/>
</dbReference>
<reference evidence="5" key="1">
    <citation type="submission" date="2018-05" db="EMBL/GenBank/DDBJ databases">
        <authorList>
            <person name="Lanie J.A."/>
            <person name="Ng W.-L."/>
            <person name="Kazmierczak K.M."/>
            <person name="Andrzejewski T.M."/>
            <person name="Davidsen T.M."/>
            <person name="Wayne K.J."/>
            <person name="Tettelin H."/>
            <person name="Glass J.I."/>
            <person name="Rusch D."/>
            <person name="Podicherti R."/>
            <person name="Tsui H.-C.T."/>
            <person name="Winkler M.E."/>
        </authorList>
    </citation>
    <scope>NUCLEOTIDE SEQUENCE</scope>
</reference>
<feature type="domain" description="TGS" evidence="4">
    <location>
        <begin position="386"/>
        <end position="449"/>
    </location>
</feature>
<dbReference type="PROSITE" id="PS51880">
    <property type="entry name" value="TGS"/>
    <property type="match status" value="1"/>
</dbReference>
<dbReference type="CDD" id="cd01668">
    <property type="entry name" value="TGS_RSH"/>
    <property type="match status" value="1"/>
</dbReference>
<evidence type="ECO:0000259" key="4">
    <source>
        <dbReference type="PROSITE" id="PS51880"/>
    </source>
</evidence>
<dbReference type="Gene3D" id="3.10.20.30">
    <property type="match status" value="1"/>
</dbReference>
<dbReference type="InterPro" id="IPR033655">
    <property type="entry name" value="TGS_RelA/SpoT"/>
</dbReference>
<dbReference type="Pfam" id="PF19296">
    <property type="entry name" value="RelA_AH_RIS"/>
    <property type="match status" value="1"/>
</dbReference>
<dbReference type="SMART" id="SM00954">
    <property type="entry name" value="RelA_SpoT"/>
    <property type="match status" value="1"/>
</dbReference>
<dbReference type="PANTHER" id="PTHR21262:SF36">
    <property type="entry name" value="BIFUNCTIONAL (P)PPGPP SYNTHASE_HYDROLASE SPOT"/>
    <property type="match status" value="1"/>
</dbReference>
<dbReference type="CDD" id="cd05399">
    <property type="entry name" value="NT_Rel-Spo_like"/>
    <property type="match status" value="1"/>
</dbReference>